<dbReference type="PROSITE" id="PS50893">
    <property type="entry name" value="ABC_TRANSPORTER_2"/>
    <property type="match status" value="1"/>
</dbReference>
<evidence type="ECO:0000259" key="6">
    <source>
        <dbReference type="PROSITE" id="PS50893"/>
    </source>
</evidence>
<dbReference type="PANTHER" id="PTHR24220:SF86">
    <property type="entry name" value="ABC TRANSPORTER ABCH.1"/>
    <property type="match status" value="1"/>
</dbReference>
<dbReference type="Pfam" id="PF00005">
    <property type="entry name" value="ABC_tran"/>
    <property type="match status" value="1"/>
</dbReference>
<keyword evidence="2" id="KW-0547">Nucleotide-binding</keyword>
<dbReference type="SUPFAM" id="SSF52540">
    <property type="entry name" value="P-loop containing nucleoside triphosphate hydrolases"/>
    <property type="match status" value="1"/>
</dbReference>
<evidence type="ECO:0000256" key="1">
    <source>
        <dbReference type="ARBA" id="ARBA00022448"/>
    </source>
</evidence>
<dbReference type="GO" id="GO:0016887">
    <property type="term" value="F:ATP hydrolysis activity"/>
    <property type="evidence" value="ECO:0007669"/>
    <property type="project" value="InterPro"/>
</dbReference>
<dbReference type="InterPro" id="IPR027417">
    <property type="entry name" value="P-loop_NTPase"/>
</dbReference>
<dbReference type="FunFam" id="3.40.50.300:FF:000032">
    <property type="entry name" value="Export ABC transporter ATP-binding protein"/>
    <property type="match status" value="1"/>
</dbReference>
<dbReference type="RefSeq" id="WP_147223397.1">
    <property type="nucleotide sequence ID" value="NZ_CAJGYY010000001.1"/>
</dbReference>
<comment type="caution">
    <text evidence="7">The sequence shown here is derived from an EMBL/GenBank/DDBJ whole genome shotgun (WGS) entry which is preliminary data.</text>
</comment>
<dbReference type="GO" id="GO:0005886">
    <property type="term" value="C:plasma membrane"/>
    <property type="evidence" value="ECO:0007669"/>
    <property type="project" value="TreeGrafter"/>
</dbReference>
<dbReference type="Gene3D" id="3.40.50.300">
    <property type="entry name" value="P-loop containing nucleotide triphosphate hydrolases"/>
    <property type="match status" value="1"/>
</dbReference>
<accession>A0A5C7A0J4</accession>
<reference evidence="7 8" key="1">
    <citation type="submission" date="2019-08" db="EMBL/GenBank/DDBJ databases">
        <title>Genome sequence of Psychrobacter frigidicola ACAM304 (type strain).</title>
        <authorList>
            <person name="Bowman J.P."/>
        </authorList>
    </citation>
    <scope>NUCLEOTIDE SEQUENCE [LARGE SCALE GENOMIC DNA]</scope>
    <source>
        <strain evidence="7 8">ACAM 304</strain>
    </source>
</reference>
<evidence type="ECO:0000256" key="5">
    <source>
        <dbReference type="SAM" id="MobiDB-lite"/>
    </source>
</evidence>
<keyword evidence="1" id="KW-0813">Transport</keyword>
<dbReference type="SMART" id="SM00382">
    <property type="entry name" value="AAA"/>
    <property type="match status" value="1"/>
</dbReference>
<feature type="domain" description="ABC transporter" evidence="6">
    <location>
        <begin position="36"/>
        <end position="253"/>
    </location>
</feature>
<dbReference type="GO" id="GO:1902495">
    <property type="term" value="C:transmembrane transporter complex"/>
    <property type="evidence" value="ECO:0007669"/>
    <property type="project" value="UniProtKB-ARBA"/>
</dbReference>
<proteinExistence type="inferred from homology"/>
<dbReference type="InterPro" id="IPR017911">
    <property type="entry name" value="MacB-like_ATP-bd"/>
</dbReference>
<dbReference type="InterPro" id="IPR003439">
    <property type="entry name" value="ABC_transporter-like_ATP-bd"/>
</dbReference>
<dbReference type="OrthoDB" id="9801477at2"/>
<protein>
    <submittedName>
        <fullName evidence="7">ABC transporter ATP-binding protein</fullName>
    </submittedName>
</protein>
<keyword evidence="3 7" id="KW-0067">ATP-binding</keyword>
<dbReference type="CDD" id="cd03255">
    <property type="entry name" value="ABC_MJ0796_LolCDE_FtsE"/>
    <property type="match status" value="1"/>
</dbReference>
<dbReference type="AlphaFoldDB" id="A0A5C7A0J4"/>
<dbReference type="InterPro" id="IPR015854">
    <property type="entry name" value="ABC_transpr_LolD-like"/>
</dbReference>
<gene>
    <name evidence="7" type="ORF">ES754_06675</name>
</gene>
<evidence type="ECO:0000256" key="3">
    <source>
        <dbReference type="ARBA" id="ARBA00022840"/>
    </source>
</evidence>
<evidence type="ECO:0000256" key="2">
    <source>
        <dbReference type="ARBA" id="ARBA00022741"/>
    </source>
</evidence>
<name>A0A5C7A0J4_9GAMM</name>
<dbReference type="GO" id="GO:0022857">
    <property type="term" value="F:transmembrane transporter activity"/>
    <property type="evidence" value="ECO:0007669"/>
    <property type="project" value="UniProtKB-ARBA"/>
</dbReference>
<evidence type="ECO:0000313" key="7">
    <source>
        <dbReference type="EMBL" id="TXD96726.1"/>
    </source>
</evidence>
<feature type="region of interest" description="Disordered" evidence="5">
    <location>
        <begin position="1"/>
        <end position="26"/>
    </location>
</feature>
<organism evidence="7 8">
    <name type="scientific">Psychrobacter frigidicola</name>
    <dbReference type="NCBI Taxonomy" id="45611"/>
    <lineage>
        <taxon>Bacteria</taxon>
        <taxon>Pseudomonadati</taxon>
        <taxon>Pseudomonadota</taxon>
        <taxon>Gammaproteobacteria</taxon>
        <taxon>Moraxellales</taxon>
        <taxon>Moraxellaceae</taxon>
        <taxon>Psychrobacter</taxon>
    </lineage>
</organism>
<dbReference type="Proteomes" id="UP000321903">
    <property type="component" value="Unassembled WGS sequence"/>
</dbReference>
<evidence type="ECO:0000256" key="4">
    <source>
        <dbReference type="ARBA" id="ARBA00038388"/>
    </source>
</evidence>
<sequence length="253" mass="27356">MTPSLPLKTETQTDLETEATSSETTLTVEEKENALLVGSNLNKTVQVGEQTLSIIKDVNIHVNAGEFLVIMGKSGSGKSTLLGLLAALDYPNSGSVTLGKQTLSELNEDALAVIRQREMGFVFQSFHLLPTLTVAENIAFPLDIARRPNKTRVDELIEAVGLGHRRNSLPSQLSGGEQQRTAVARALVSHPKIVFADEPTGNLDEQNADQVMQLLLDLRQQVGSALVVVTHDAALAKMADRVITMHDGRILSE</sequence>
<dbReference type="PANTHER" id="PTHR24220">
    <property type="entry name" value="IMPORT ATP-BINDING PROTEIN"/>
    <property type="match status" value="1"/>
</dbReference>
<dbReference type="GO" id="GO:0005524">
    <property type="term" value="F:ATP binding"/>
    <property type="evidence" value="ECO:0007669"/>
    <property type="project" value="UniProtKB-KW"/>
</dbReference>
<comment type="similarity">
    <text evidence="4">Belongs to the ABC transporter superfamily. Macrolide exporter (TC 3.A.1.122) family.</text>
</comment>
<keyword evidence="8" id="KW-1185">Reference proteome</keyword>
<dbReference type="InterPro" id="IPR003593">
    <property type="entry name" value="AAA+_ATPase"/>
</dbReference>
<dbReference type="EMBL" id="VORZ01000002">
    <property type="protein sequence ID" value="TXD96726.1"/>
    <property type="molecule type" value="Genomic_DNA"/>
</dbReference>
<evidence type="ECO:0000313" key="8">
    <source>
        <dbReference type="Proteomes" id="UP000321903"/>
    </source>
</evidence>